<dbReference type="Proteomes" id="UP001595851">
    <property type="component" value="Unassembled WGS sequence"/>
</dbReference>
<protein>
    <submittedName>
        <fullName evidence="1">Uncharacterized protein</fullName>
    </submittedName>
</protein>
<accession>A0ABV8GNL4</accession>
<keyword evidence="2" id="KW-1185">Reference proteome</keyword>
<name>A0ABV8GNL4_9ACTN</name>
<evidence type="ECO:0000313" key="2">
    <source>
        <dbReference type="Proteomes" id="UP001595851"/>
    </source>
</evidence>
<organism evidence="1 2">
    <name type="scientific">Nonomuraea purpurea</name>
    <dbReference type="NCBI Taxonomy" id="1849276"/>
    <lineage>
        <taxon>Bacteria</taxon>
        <taxon>Bacillati</taxon>
        <taxon>Actinomycetota</taxon>
        <taxon>Actinomycetes</taxon>
        <taxon>Streptosporangiales</taxon>
        <taxon>Streptosporangiaceae</taxon>
        <taxon>Nonomuraea</taxon>
    </lineage>
</organism>
<comment type="caution">
    <text evidence="1">The sequence shown here is derived from an EMBL/GenBank/DDBJ whole genome shotgun (WGS) entry which is preliminary data.</text>
</comment>
<dbReference type="RefSeq" id="WP_379534336.1">
    <property type="nucleotide sequence ID" value="NZ_JBHSBI010000035.1"/>
</dbReference>
<sequence>MQDVHVGVPGLEDALEVADALVARVGGGQRVAEILPPLLAQIFFEHLVDFQAVGVVALQQSDAAVRGNGYGRVVTAA</sequence>
<reference evidence="2" key="1">
    <citation type="journal article" date="2019" name="Int. J. Syst. Evol. Microbiol.">
        <title>The Global Catalogue of Microorganisms (GCM) 10K type strain sequencing project: providing services to taxonomists for standard genome sequencing and annotation.</title>
        <authorList>
            <consortium name="The Broad Institute Genomics Platform"/>
            <consortium name="The Broad Institute Genome Sequencing Center for Infectious Disease"/>
            <person name="Wu L."/>
            <person name="Ma J."/>
        </authorList>
    </citation>
    <scope>NUCLEOTIDE SEQUENCE [LARGE SCALE GENOMIC DNA]</scope>
    <source>
        <strain evidence="2">TBRC 1276</strain>
    </source>
</reference>
<proteinExistence type="predicted"/>
<gene>
    <name evidence="1" type="ORF">ACFOY2_45255</name>
</gene>
<dbReference type="EMBL" id="JBHSBI010000035">
    <property type="protein sequence ID" value="MFC4014498.1"/>
    <property type="molecule type" value="Genomic_DNA"/>
</dbReference>
<evidence type="ECO:0000313" key="1">
    <source>
        <dbReference type="EMBL" id="MFC4014498.1"/>
    </source>
</evidence>